<gene>
    <name evidence="1" type="ORF">SAMN05421790_10495</name>
</gene>
<keyword evidence="2" id="KW-1185">Reference proteome</keyword>
<name>A0A1N7LCW6_9BACL</name>
<accession>A0A1N7LCW6</accession>
<evidence type="ECO:0000313" key="1">
    <source>
        <dbReference type="EMBL" id="SIS71621.1"/>
    </source>
</evidence>
<dbReference type="RefSeq" id="WP_234992571.1">
    <property type="nucleotide sequence ID" value="NZ_CP048103.1"/>
</dbReference>
<dbReference type="InterPro" id="IPR043128">
    <property type="entry name" value="Rev_trsase/Diguanyl_cyclase"/>
</dbReference>
<evidence type="ECO:0008006" key="3">
    <source>
        <dbReference type="Google" id="ProtNLM"/>
    </source>
</evidence>
<sequence length="460" mass="51612">MNEQKSARGGGIAIGVIGPSILVQRTEEALKSFPSFIPFLRTCRSREEAATQAEELMRDVEVLLFCEYHLYIGAKERVSFTVPVHTVPLMGTGLYRSLFRLKSLFGLKSLSIDSVSENYVEQMLGELGERPEEIRFFSGPSHAGEKEILRFHQESRRNRGGTVVLTGIRPVAEVLDHAGIPHEWVTPTHQDLIVALERALLSTQTRRNKEAQIVVGVIQIDGYRGSLDSFSSQHEAQRLELDLHRTILDYVQQLDGHLTNLGGGEYLFFTTRGIFERETRGYKFIPLLQDTKRSTGHSLSIGIGFGRSATDAGSHARLALRQSKESGGNICFIVREDRSVIGPVAMTPPVIYDLSVTDARLLEEAEKAGMSATYIGKLIAQINRYDKIDYTAHELASVLGITVRSAHRILVQWLDAELVEIVGEEKISTKGRPRQIYRLTFVRDQMWRQAVPAREGKIRK</sequence>
<dbReference type="Proteomes" id="UP000186795">
    <property type="component" value="Unassembled WGS sequence"/>
</dbReference>
<proteinExistence type="predicted"/>
<evidence type="ECO:0000313" key="2">
    <source>
        <dbReference type="Proteomes" id="UP000186795"/>
    </source>
</evidence>
<dbReference type="EMBL" id="FTOD01000004">
    <property type="protein sequence ID" value="SIS71621.1"/>
    <property type="molecule type" value="Genomic_DNA"/>
</dbReference>
<organism evidence="1 2">
    <name type="scientific">Kroppenstedtia eburnea</name>
    <dbReference type="NCBI Taxonomy" id="714067"/>
    <lineage>
        <taxon>Bacteria</taxon>
        <taxon>Bacillati</taxon>
        <taxon>Bacillota</taxon>
        <taxon>Bacilli</taxon>
        <taxon>Bacillales</taxon>
        <taxon>Thermoactinomycetaceae</taxon>
        <taxon>Kroppenstedtia</taxon>
    </lineage>
</organism>
<dbReference type="AlphaFoldDB" id="A0A1N7LCW6"/>
<reference evidence="2" key="1">
    <citation type="submission" date="2017-01" db="EMBL/GenBank/DDBJ databases">
        <authorList>
            <person name="Varghese N."/>
            <person name="Submissions S."/>
        </authorList>
    </citation>
    <scope>NUCLEOTIDE SEQUENCE [LARGE SCALE GENOMIC DNA]</scope>
    <source>
        <strain evidence="2">DSM 45196</strain>
    </source>
</reference>
<protein>
    <recommendedName>
        <fullName evidence="3">GTP cyclohydrolase III</fullName>
    </recommendedName>
</protein>
<dbReference type="Gene3D" id="3.30.70.270">
    <property type="match status" value="1"/>
</dbReference>